<dbReference type="Proteomes" id="UP000054018">
    <property type="component" value="Unassembled WGS sequence"/>
</dbReference>
<sequence>PLEPKQKPRTHHAPYKPRQPKGIQDKNLPRTSAHTTQPVKRVNLTLQDWLTVFSYIDEHPGISQDAIVQHFKTIPNGALIFDQSTLSRKLRDRHKLEARTHEYPNALSSKRVHVVTCPAIDHSLFLWIKHMEGKGEQVTGAMLLAKRAKFEEKFNIPEDERLKGDG</sequence>
<feature type="non-terminal residue" evidence="2">
    <location>
        <position position="166"/>
    </location>
</feature>
<evidence type="ECO:0000313" key="2">
    <source>
        <dbReference type="EMBL" id="KIK16645.1"/>
    </source>
</evidence>
<evidence type="ECO:0000256" key="1">
    <source>
        <dbReference type="SAM" id="MobiDB-lite"/>
    </source>
</evidence>
<dbReference type="HOGENOM" id="CLU_018294_8_0_1"/>
<proteinExistence type="predicted"/>
<evidence type="ECO:0008006" key="4">
    <source>
        <dbReference type="Google" id="ProtNLM"/>
    </source>
</evidence>
<gene>
    <name evidence="2" type="ORF">PISMIDRAFT_34265</name>
</gene>
<protein>
    <recommendedName>
        <fullName evidence="4">HTH CENPB-type domain-containing protein</fullName>
    </recommendedName>
</protein>
<accession>A0A0C9XW35</accession>
<dbReference type="AlphaFoldDB" id="A0A0C9XW35"/>
<feature type="region of interest" description="Disordered" evidence="1">
    <location>
        <begin position="1"/>
        <end position="36"/>
    </location>
</feature>
<dbReference type="OrthoDB" id="162969at2759"/>
<dbReference type="EMBL" id="KN833850">
    <property type="protein sequence ID" value="KIK16645.1"/>
    <property type="molecule type" value="Genomic_DNA"/>
</dbReference>
<evidence type="ECO:0000313" key="3">
    <source>
        <dbReference type="Proteomes" id="UP000054018"/>
    </source>
</evidence>
<reference evidence="2 3" key="1">
    <citation type="submission" date="2014-04" db="EMBL/GenBank/DDBJ databases">
        <authorList>
            <consortium name="DOE Joint Genome Institute"/>
            <person name="Kuo A."/>
            <person name="Kohler A."/>
            <person name="Costa M.D."/>
            <person name="Nagy L.G."/>
            <person name="Floudas D."/>
            <person name="Copeland A."/>
            <person name="Barry K.W."/>
            <person name="Cichocki N."/>
            <person name="Veneault-Fourrey C."/>
            <person name="LaButti K."/>
            <person name="Lindquist E.A."/>
            <person name="Lipzen A."/>
            <person name="Lundell T."/>
            <person name="Morin E."/>
            <person name="Murat C."/>
            <person name="Sun H."/>
            <person name="Tunlid A."/>
            <person name="Henrissat B."/>
            <person name="Grigoriev I.V."/>
            <person name="Hibbett D.S."/>
            <person name="Martin F."/>
            <person name="Nordberg H.P."/>
            <person name="Cantor M.N."/>
            <person name="Hua S.X."/>
        </authorList>
    </citation>
    <scope>NUCLEOTIDE SEQUENCE [LARGE SCALE GENOMIC DNA]</scope>
    <source>
        <strain evidence="2 3">441</strain>
    </source>
</reference>
<feature type="non-terminal residue" evidence="2">
    <location>
        <position position="1"/>
    </location>
</feature>
<keyword evidence="3" id="KW-1185">Reference proteome</keyword>
<reference evidence="3" key="2">
    <citation type="submission" date="2015-01" db="EMBL/GenBank/DDBJ databases">
        <title>Evolutionary Origins and Diversification of the Mycorrhizal Mutualists.</title>
        <authorList>
            <consortium name="DOE Joint Genome Institute"/>
            <consortium name="Mycorrhizal Genomics Consortium"/>
            <person name="Kohler A."/>
            <person name="Kuo A."/>
            <person name="Nagy L.G."/>
            <person name="Floudas D."/>
            <person name="Copeland A."/>
            <person name="Barry K.W."/>
            <person name="Cichocki N."/>
            <person name="Veneault-Fourrey C."/>
            <person name="LaButti K."/>
            <person name="Lindquist E.A."/>
            <person name="Lipzen A."/>
            <person name="Lundell T."/>
            <person name="Morin E."/>
            <person name="Murat C."/>
            <person name="Riley R."/>
            <person name="Ohm R."/>
            <person name="Sun H."/>
            <person name="Tunlid A."/>
            <person name="Henrissat B."/>
            <person name="Grigoriev I.V."/>
            <person name="Hibbett D.S."/>
            <person name="Martin F."/>
        </authorList>
    </citation>
    <scope>NUCLEOTIDE SEQUENCE [LARGE SCALE GENOMIC DNA]</scope>
    <source>
        <strain evidence="3">441</strain>
    </source>
</reference>
<organism evidence="2 3">
    <name type="scientific">Pisolithus microcarpus 441</name>
    <dbReference type="NCBI Taxonomy" id="765257"/>
    <lineage>
        <taxon>Eukaryota</taxon>
        <taxon>Fungi</taxon>
        <taxon>Dikarya</taxon>
        <taxon>Basidiomycota</taxon>
        <taxon>Agaricomycotina</taxon>
        <taxon>Agaricomycetes</taxon>
        <taxon>Agaricomycetidae</taxon>
        <taxon>Boletales</taxon>
        <taxon>Sclerodermatineae</taxon>
        <taxon>Pisolithaceae</taxon>
        <taxon>Pisolithus</taxon>
    </lineage>
</organism>
<name>A0A0C9XW35_9AGAM</name>
<feature type="compositionally biased region" description="Basic residues" evidence="1">
    <location>
        <begin position="7"/>
        <end position="19"/>
    </location>
</feature>